<organism evidence="3 4">
    <name type="scientific">Monascus purpureus</name>
    <name type="common">Red mold</name>
    <name type="synonym">Monascus anka</name>
    <dbReference type="NCBI Taxonomy" id="5098"/>
    <lineage>
        <taxon>Eukaryota</taxon>
        <taxon>Fungi</taxon>
        <taxon>Dikarya</taxon>
        <taxon>Ascomycota</taxon>
        <taxon>Pezizomycotina</taxon>
        <taxon>Eurotiomycetes</taxon>
        <taxon>Eurotiomycetidae</taxon>
        <taxon>Eurotiales</taxon>
        <taxon>Aspergillaceae</taxon>
        <taxon>Monascus</taxon>
    </lineage>
</organism>
<gene>
    <name evidence="3" type="ORF">MPDQ_007537</name>
</gene>
<feature type="chain" id="PRO_5021283941" description="Endonuclease/exonuclease/phosphatase domain-containing protein" evidence="1">
    <location>
        <begin position="26"/>
        <end position="517"/>
    </location>
</feature>
<dbReference type="SUPFAM" id="SSF56219">
    <property type="entry name" value="DNase I-like"/>
    <property type="match status" value="1"/>
</dbReference>
<protein>
    <recommendedName>
        <fullName evidence="2">Endonuclease/exonuclease/phosphatase domain-containing protein</fullName>
    </recommendedName>
</protein>
<dbReference type="EMBL" id="VIFY01000080">
    <property type="protein sequence ID" value="TQB71498.1"/>
    <property type="molecule type" value="Genomic_DNA"/>
</dbReference>
<comment type="caution">
    <text evidence="3">The sequence shown here is derived from an EMBL/GenBank/DDBJ whole genome shotgun (WGS) entry which is preliminary data.</text>
</comment>
<evidence type="ECO:0000259" key="2">
    <source>
        <dbReference type="Pfam" id="PF03372"/>
    </source>
</evidence>
<evidence type="ECO:0000313" key="4">
    <source>
        <dbReference type="Proteomes" id="UP000319663"/>
    </source>
</evidence>
<dbReference type="Proteomes" id="UP000319663">
    <property type="component" value="Unassembled WGS sequence"/>
</dbReference>
<proteinExistence type="predicted"/>
<keyword evidence="4" id="KW-1185">Reference proteome</keyword>
<dbReference type="AlphaFoldDB" id="A0A507QW42"/>
<keyword evidence="1" id="KW-0732">Signal</keyword>
<feature type="signal peptide" evidence="1">
    <location>
        <begin position="1"/>
        <end position="25"/>
    </location>
</feature>
<sequence length="517" mass="57503">MHVWSLLVAAMSASVVLQPAPVSAGLSIQKPLSFNNHVLGTLSLDSDGKPFTFHYSTPEAHGDNWIGLYHASGGGPENQSFVTPSLVWEYAPQKKGGVHLSVDSLQPGEYRAYFLAQNGYRWLAQPVNVTLKAPPADLYFPVANATLHNARQFEHFSARIDGLLLGKGDAKVGFEKAEGHSWIQVGSNGSISGQPGLLSPRRSTVLVRAVADNGSTAEIRLLIPVRRFYQSLVGDLRILTYNMWFGGTQVSNYHEKQLRFLLQSGADIVGLQETTSDHAARLGKALGWYYWQSTKSVGIISRYPIVKEYGEISRSGGVRINLNGRRPVLFGSPFEINFWTTHLGFDPYGPYDFCYAHMSPDEVTAREAESGRMPQMIETLEGMGPQLDNSYKVPVIFTGDFNAPSHLDWVESLREKNCGVANYAWPTSILPTERGLVDSFRIAHPDPAAEQGTTWSPILPGEPQDRIDFIYHTGRLKVVDSRRLVVGEPKSSPDHRDNEWTSDHATVLTHYRLPWWQ</sequence>
<dbReference type="PANTHER" id="PTHR41349:SF1">
    <property type="entry name" value="PROTEIN CBG08683"/>
    <property type="match status" value="1"/>
</dbReference>
<evidence type="ECO:0000313" key="3">
    <source>
        <dbReference type="EMBL" id="TQB71498.1"/>
    </source>
</evidence>
<dbReference type="STRING" id="5098.A0A507QW42"/>
<dbReference type="InterPro" id="IPR005135">
    <property type="entry name" value="Endo/exonuclease/phosphatase"/>
</dbReference>
<dbReference type="Gene3D" id="3.60.10.10">
    <property type="entry name" value="Endonuclease/exonuclease/phosphatase"/>
    <property type="match status" value="1"/>
</dbReference>
<dbReference type="GO" id="GO:0003824">
    <property type="term" value="F:catalytic activity"/>
    <property type="evidence" value="ECO:0007669"/>
    <property type="project" value="InterPro"/>
</dbReference>
<accession>A0A507QW42</accession>
<dbReference type="Pfam" id="PF03372">
    <property type="entry name" value="Exo_endo_phos"/>
    <property type="match status" value="1"/>
</dbReference>
<evidence type="ECO:0000256" key="1">
    <source>
        <dbReference type="SAM" id="SignalP"/>
    </source>
</evidence>
<reference evidence="3 4" key="1">
    <citation type="submission" date="2019-06" db="EMBL/GenBank/DDBJ databases">
        <title>Wine fermentation using esterase from Monascus purpureus.</title>
        <authorList>
            <person name="Geng C."/>
            <person name="Zhang Y."/>
        </authorList>
    </citation>
    <scope>NUCLEOTIDE SEQUENCE [LARGE SCALE GENOMIC DNA]</scope>
    <source>
        <strain evidence="3">HQ1</strain>
    </source>
</reference>
<dbReference type="OrthoDB" id="276515at2759"/>
<feature type="domain" description="Endonuclease/exonuclease/phosphatase" evidence="2">
    <location>
        <begin position="239"/>
        <end position="504"/>
    </location>
</feature>
<dbReference type="PANTHER" id="PTHR41349">
    <property type="match status" value="1"/>
</dbReference>
<name>A0A507QW42_MONPU</name>
<dbReference type="InterPro" id="IPR036691">
    <property type="entry name" value="Endo/exonu/phosph_ase_sf"/>
</dbReference>